<dbReference type="RefSeq" id="WP_009205575.1">
    <property type="nucleotide sequence ID" value="NC_022357.1"/>
</dbReference>
<dbReference type="GO" id="GO:0044780">
    <property type="term" value="P:bacterial-type flagellum assembly"/>
    <property type="evidence" value="ECO:0007669"/>
    <property type="project" value="InterPro"/>
</dbReference>
<evidence type="ECO:0000313" key="8">
    <source>
        <dbReference type="EMBL" id="BAN35468.1"/>
    </source>
</evidence>
<name>S6ACC7_SULDS</name>
<dbReference type="NCBIfam" id="TIGR00208">
    <property type="entry name" value="fliS"/>
    <property type="match status" value="1"/>
</dbReference>
<gene>
    <name evidence="8" type="ORF">SCD_n01647</name>
</gene>
<feature type="compositionally biased region" description="Polar residues" evidence="7">
    <location>
        <begin position="146"/>
        <end position="156"/>
    </location>
</feature>
<dbReference type="SUPFAM" id="SSF101116">
    <property type="entry name" value="Flagellar export chaperone FliS"/>
    <property type="match status" value="1"/>
</dbReference>
<dbReference type="Proteomes" id="UP000015559">
    <property type="component" value="Chromosome"/>
</dbReference>
<evidence type="ECO:0000313" key="9">
    <source>
        <dbReference type="Proteomes" id="UP000015559"/>
    </source>
</evidence>
<dbReference type="KEGG" id="sdr:SCD_n01647"/>
<accession>S6ACC7</accession>
<keyword evidence="3 6" id="KW-0963">Cytoplasm</keyword>
<keyword evidence="8" id="KW-0969">Cilium</keyword>
<keyword evidence="8" id="KW-0966">Cell projection</keyword>
<organism evidence="8 9">
    <name type="scientific">Sulfuricella denitrificans (strain DSM 22764 / NBRC 105220 / skB26)</name>
    <dbReference type="NCBI Taxonomy" id="1163617"/>
    <lineage>
        <taxon>Bacteria</taxon>
        <taxon>Pseudomonadati</taxon>
        <taxon>Pseudomonadota</taxon>
        <taxon>Betaproteobacteria</taxon>
        <taxon>Nitrosomonadales</taxon>
        <taxon>Sulfuricellaceae</taxon>
        <taxon>Sulfuricella</taxon>
    </lineage>
</organism>
<dbReference type="GO" id="GO:0005829">
    <property type="term" value="C:cytosol"/>
    <property type="evidence" value="ECO:0007669"/>
    <property type="project" value="UniProtKB-SubCell"/>
</dbReference>
<dbReference type="STRING" id="1163617.SCD_n01647"/>
<proteinExistence type="inferred from homology"/>
<keyword evidence="9" id="KW-1185">Reference proteome</keyword>
<dbReference type="eggNOG" id="COG1516">
    <property type="taxonomic scope" value="Bacteria"/>
</dbReference>
<dbReference type="EMBL" id="AP013066">
    <property type="protein sequence ID" value="BAN35468.1"/>
    <property type="molecule type" value="Genomic_DNA"/>
</dbReference>
<evidence type="ECO:0000256" key="1">
    <source>
        <dbReference type="ARBA" id="ARBA00004514"/>
    </source>
</evidence>
<dbReference type="PANTHER" id="PTHR34773:SF1">
    <property type="entry name" value="FLAGELLAR SECRETION CHAPERONE FLIS"/>
    <property type="match status" value="1"/>
</dbReference>
<comment type="subcellular location">
    <subcellularLocation>
        <location evidence="1 6">Cytoplasm</location>
        <location evidence="1 6">Cytosol</location>
    </subcellularLocation>
</comment>
<reference evidence="8 9" key="1">
    <citation type="journal article" date="2012" name="Appl. Environ. Microbiol.">
        <title>Draft genome sequence of a psychrotolerant sulfur-oxidizing bacterium, Sulfuricella denitrificans skB26, and proteomic insights into cold adaptation.</title>
        <authorList>
            <person name="Watanabe T."/>
            <person name="Kojima H."/>
            <person name="Fukui M."/>
        </authorList>
    </citation>
    <scope>NUCLEOTIDE SEQUENCE [LARGE SCALE GENOMIC DNA]</scope>
    <source>
        <strain evidence="9">skB26</strain>
    </source>
</reference>
<keyword evidence="4 6" id="KW-1005">Bacterial flagellum biogenesis</keyword>
<dbReference type="HOGENOM" id="CLU_080373_1_0_4"/>
<dbReference type="PANTHER" id="PTHR34773">
    <property type="entry name" value="FLAGELLAR SECRETION CHAPERONE FLIS"/>
    <property type="match status" value="1"/>
</dbReference>
<keyword evidence="5" id="KW-0143">Chaperone</keyword>
<evidence type="ECO:0000256" key="6">
    <source>
        <dbReference type="PIRNR" id="PIRNR039090"/>
    </source>
</evidence>
<dbReference type="AlphaFoldDB" id="S6ACC7"/>
<dbReference type="CDD" id="cd16098">
    <property type="entry name" value="FliS"/>
    <property type="match status" value="1"/>
</dbReference>
<dbReference type="InterPro" id="IPR003713">
    <property type="entry name" value="FliS"/>
</dbReference>
<sequence length="156" mass="16739">MNAVNRDAMKAYSNASVEANLDGVSSHQLIVMLFDGAVRSVAKARMAMQKNDVITKCASISRAMAIIQDGLQLSLDIKAGGEMAQNLNDLYDYMCDRLLMANMKNEIGALDEVGRLLVDLRGAWAAIGQKPLPSKPIEVANGAPPQRNSAVSYGKA</sequence>
<feature type="region of interest" description="Disordered" evidence="7">
    <location>
        <begin position="135"/>
        <end position="156"/>
    </location>
</feature>
<dbReference type="GO" id="GO:0071973">
    <property type="term" value="P:bacterial-type flagellum-dependent cell motility"/>
    <property type="evidence" value="ECO:0007669"/>
    <property type="project" value="TreeGrafter"/>
</dbReference>
<dbReference type="PIRSF" id="PIRSF039090">
    <property type="entry name" value="Flis"/>
    <property type="match status" value="1"/>
</dbReference>
<evidence type="ECO:0000256" key="7">
    <source>
        <dbReference type="SAM" id="MobiDB-lite"/>
    </source>
</evidence>
<comment type="similarity">
    <text evidence="2 6">Belongs to the FliS family.</text>
</comment>
<dbReference type="Pfam" id="PF02561">
    <property type="entry name" value="FliS"/>
    <property type="match status" value="1"/>
</dbReference>
<protein>
    <recommendedName>
        <fullName evidence="6">Flagellar secretion chaperone FliS</fullName>
    </recommendedName>
</protein>
<dbReference type="InterPro" id="IPR036584">
    <property type="entry name" value="FliS_sf"/>
</dbReference>
<evidence type="ECO:0000256" key="5">
    <source>
        <dbReference type="ARBA" id="ARBA00023186"/>
    </source>
</evidence>
<keyword evidence="8" id="KW-0282">Flagellum</keyword>
<evidence type="ECO:0000256" key="3">
    <source>
        <dbReference type="ARBA" id="ARBA00022490"/>
    </source>
</evidence>
<dbReference type="Gene3D" id="1.20.120.340">
    <property type="entry name" value="Flagellar protein FliS"/>
    <property type="match status" value="1"/>
</dbReference>
<evidence type="ECO:0000256" key="4">
    <source>
        <dbReference type="ARBA" id="ARBA00022795"/>
    </source>
</evidence>
<evidence type="ECO:0000256" key="2">
    <source>
        <dbReference type="ARBA" id="ARBA00008787"/>
    </source>
</evidence>